<evidence type="ECO:0000259" key="1">
    <source>
        <dbReference type="Pfam" id="PF14033"/>
    </source>
</evidence>
<dbReference type="AlphaFoldDB" id="A0A3A2ZI33"/>
<dbReference type="OrthoDB" id="415532at2759"/>
<feature type="domain" description="DUF4246" evidence="1">
    <location>
        <begin position="116"/>
        <end position="563"/>
    </location>
</feature>
<dbReference type="EMBL" id="MVGC01000152">
    <property type="protein sequence ID" value="RJE22762.1"/>
    <property type="molecule type" value="Genomic_DNA"/>
</dbReference>
<evidence type="ECO:0000313" key="4">
    <source>
        <dbReference type="Proteomes" id="UP000266188"/>
    </source>
</evidence>
<comment type="caution">
    <text evidence="3">The sequence shown here is derived from an EMBL/GenBank/DDBJ whole genome shotgun (WGS) entry which is preliminary data.</text>
</comment>
<sequence>MFQHPAREDTFKAPAKIVDDRFTLPGYGLPLDYAPTAANIYGIEARSLFPTALDDRDIAKGYADQPIQTLRELGMLRVMEDITDIEDWYRKIFLPGVAEEWKKMAVERKDADITPNMADWVVDELQFKAIVYERTHAVSLYNGDITKSDLSVPRSFCDKLAEETNKLDAVPLELEFYNSDSNNKHCDVLPVGLYPLVYGRSRILKDRLIGLDDAIANAGQGEIIKCPDETGITREDIAWRVTSRDDITIRPYSRNFQMLPCDLKLENGTWRINSYINNLHPTRNRRMYELIEEFFNFTVPQWNGTLTPLKDMLHSRARIEYRKAEYYPLSKEQEDQMPRPAPGESANVFDERLEQWRMDNLTAIQPDVGKFAPWAVPPWMMANLPPDLPTPVRIEEGVDLNKDYGERGLQIIVRIITAELKPEDQSFGTDWHVEGQMNEHICASAFYVFDAENVETVRMEFRHIAETDSLTEVVHEPNDSVWLKQVYGFDVGDSPIQHSGSIECRLGRVVMYPSTIQHRTTGYKLTDPTKKGYTKSLIIFLVDPNIRIISTANVPPQRLDWTFSEDELGDLSKSLDKLSTEFEDRKDNLPMSMSEAKVLHSEFLNEAVQFTRYQQVAFESKVISIGPD</sequence>
<keyword evidence="4" id="KW-1185">Reference proteome</keyword>
<dbReference type="Proteomes" id="UP000266188">
    <property type="component" value="Unassembled WGS sequence"/>
</dbReference>
<gene>
    <name evidence="3" type="ORF">PHISCL_04907</name>
</gene>
<protein>
    <submittedName>
        <fullName evidence="3">Uncharacterized protein</fullName>
    </submittedName>
</protein>
<evidence type="ECO:0000313" key="3">
    <source>
        <dbReference type="EMBL" id="RJE22762.1"/>
    </source>
</evidence>
<feature type="domain" description="DUF4246" evidence="2">
    <location>
        <begin position="24"/>
        <end position="103"/>
    </location>
</feature>
<dbReference type="Pfam" id="PF14033">
    <property type="entry name" value="DUF4246"/>
    <property type="match status" value="1"/>
</dbReference>
<dbReference type="InterPro" id="IPR025340">
    <property type="entry name" value="DUF4246"/>
</dbReference>
<dbReference type="STRING" id="2070753.A0A3A2ZI33"/>
<reference evidence="4" key="1">
    <citation type="submission" date="2017-02" db="EMBL/GenBank/DDBJ databases">
        <authorList>
            <person name="Tafer H."/>
            <person name="Lopandic K."/>
        </authorList>
    </citation>
    <scope>NUCLEOTIDE SEQUENCE [LARGE SCALE GENOMIC DNA]</scope>
    <source>
        <strain evidence="4">CBS 366.77</strain>
    </source>
</reference>
<dbReference type="PANTHER" id="PTHR33119">
    <property type="entry name" value="IFI3P"/>
    <property type="match status" value="1"/>
</dbReference>
<dbReference type="PANTHER" id="PTHR33119:SF1">
    <property type="entry name" value="FE2OG DIOXYGENASE DOMAIN-CONTAINING PROTEIN"/>
    <property type="match status" value="1"/>
</dbReference>
<proteinExistence type="predicted"/>
<dbReference type="InterPro" id="IPR049192">
    <property type="entry name" value="DUF4246_C"/>
</dbReference>
<evidence type="ECO:0000259" key="2">
    <source>
        <dbReference type="Pfam" id="PF21666"/>
    </source>
</evidence>
<accession>A0A3A2ZI33</accession>
<organism evidence="3 4">
    <name type="scientific">Aspergillus sclerotialis</name>
    <dbReference type="NCBI Taxonomy" id="2070753"/>
    <lineage>
        <taxon>Eukaryota</taxon>
        <taxon>Fungi</taxon>
        <taxon>Dikarya</taxon>
        <taxon>Ascomycota</taxon>
        <taxon>Pezizomycotina</taxon>
        <taxon>Eurotiomycetes</taxon>
        <taxon>Eurotiomycetidae</taxon>
        <taxon>Eurotiales</taxon>
        <taxon>Aspergillaceae</taxon>
        <taxon>Aspergillus</taxon>
        <taxon>Aspergillus subgen. Polypaecilum</taxon>
    </lineage>
</organism>
<name>A0A3A2ZI33_9EURO</name>
<dbReference type="Pfam" id="PF21666">
    <property type="entry name" value="DUF4246_N"/>
    <property type="match status" value="1"/>
</dbReference>
<dbReference type="InterPro" id="IPR049207">
    <property type="entry name" value="DUF4246_N"/>
</dbReference>